<dbReference type="GO" id="GO:0006355">
    <property type="term" value="P:regulation of DNA-templated transcription"/>
    <property type="evidence" value="ECO:0007669"/>
    <property type="project" value="InterPro"/>
</dbReference>
<dbReference type="Gene3D" id="3.40.50.300">
    <property type="entry name" value="P-loop containing nucleotide triphosphate hydrolases"/>
    <property type="match status" value="1"/>
</dbReference>
<dbReference type="Gene3D" id="1.10.10.60">
    <property type="entry name" value="Homeodomain-like"/>
    <property type="match status" value="1"/>
</dbReference>
<evidence type="ECO:0000256" key="2">
    <source>
        <dbReference type="ARBA" id="ARBA00022840"/>
    </source>
</evidence>
<gene>
    <name evidence="7" type="primary">norR</name>
    <name evidence="7" type="ORF">H4O21_06635</name>
</gene>
<dbReference type="PANTHER" id="PTHR32071">
    <property type="entry name" value="TRANSCRIPTIONAL REGULATORY PROTEIN"/>
    <property type="match status" value="1"/>
</dbReference>
<dbReference type="InterPro" id="IPR029016">
    <property type="entry name" value="GAF-like_dom_sf"/>
</dbReference>
<evidence type="ECO:0000256" key="4">
    <source>
        <dbReference type="ARBA" id="ARBA00023125"/>
    </source>
</evidence>
<dbReference type="InterPro" id="IPR025943">
    <property type="entry name" value="Sigma_54_int_dom_ATP-bd_2"/>
</dbReference>
<dbReference type="SMART" id="SM00065">
    <property type="entry name" value="GAF"/>
    <property type="match status" value="1"/>
</dbReference>
<dbReference type="PROSITE" id="PS00688">
    <property type="entry name" value="SIGMA54_INTERACT_3"/>
    <property type="match status" value="1"/>
</dbReference>
<dbReference type="Pfam" id="PF01590">
    <property type="entry name" value="GAF"/>
    <property type="match status" value="1"/>
</dbReference>
<dbReference type="InterPro" id="IPR025944">
    <property type="entry name" value="Sigma_54_int_dom_CS"/>
</dbReference>
<dbReference type="Gene3D" id="3.30.450.40">
    <property type="match status" value="1"/>
</dbReference>
<keyword evidence="3" id="KW-0805">Transcription regulation</keyword>
<keyword evidence="1" id="KW-0547">Nucleotide-binding</keyword>
<dbReference type="SUPFAM" id="SSF55781">
    <property type="entry name" value="GAF domain-like"/>
    <property type="match status" value="1"/>
</dbReference>
<dbReference type="FunFam" id="3.40.50.300:FF:000006">
    <property type="entry name" value="DNA-binding transcriptional regulator NtrC"/>
    <property type="match status" value="1"/>
</dbReference>
<keyword evidence="2" id="KW-0067">ATP-binding</keyword>
<dbReference type="GO" id="GO:0005524">
    <property type="term" value="F:ATP binding"/>
    <property type="evidence" value="ECO:0007669"/>
    <property type="project" value="UniProtKB-KW"/>
</dbReference>
<dbReference type="EMBL" id="JACJFM010000006">
    <property type="protein sequence ID" value="MBB1486281.1"/>
    <property type="molecule type" value="Genomic_DNA"/>
</dbReference>
<comment type="caution">
    <text evidence="7">The sequence shown here is derived from an EMBL/GenBank/DDBJ whole genome shotgun (WGS) entry which is preliminary data.</text>
</comment>
<name>A0A839IN05_9GAMM</name>
<keyword evidence="8" id="KW-1185">Reference proteome</keyword>
<evidence type="ECO:0000259" key="6">
    <source>
        <dbReference type="PROSITE" id="PS50045"/>
    </source>
</evidence>
<feature type="domain" description="Sigma-54 factor interaction" evidence="6">
    <location>
        <begin position="194"/>
        <end position="423"/>
    </location>
</feature>
<dbReference type="InterPro" id="IPR003593">
    <property type="entry name" value="AAA+_ATPase"/>
</dbReference>
<dbReference type="SMART" id="SM00382">
    <property type="entry name" value="AAA"/>
    <property type="match status" value="1"/>
</dbReference>
<dbReference type="InterPro" id="IPR009057">
    <property type="entry name" value="Homeodomain-like_sf"/>
</dbReference>
<protein>
    <submittedName>
        <fullName evidence="7">Nitric oxide reductase transcriptional regulator NorR</fullName>
    </submittedName>
</protein>
<dbReference type="NCBIfam" id="NF003451">
    <property type="entry name" value="PRK05022.1"/>
    <property type="match status" value="1"/>
</dbReference>
<dbReference type="InterPro" id="IPR002078">
    <property type="entry name" value="Sigma_54_int"/>
</dbReference>
<keyword evidence="5" id="KW-0804">Transcription</keyword>
<dbReference type="Pfam" id="PF25601">
    <property type="entry name" value="AAA_lid_14"/>
    <property type="match status" value="1"/>
</dbReference>
<sequence>MKFISHNALIQLAIDMADSLSDRDRFDRLLTTVRSLIPCDAVALLAVSGDTLKPLAHKGLSADLDGRRFITSEHPRFWQICRSDIPVIFPEDSRLPDPYDGLVQGQRGDLPVHSCMGIPLRADDHLIGVLTLDSLVPGMFDEIEPHTLELMAAMSAASLKTAIRLQQLEEDSHHSHSVISELTQEALYRDGGEIIGDSPVMQKLRQELKLVAPSDYTVLVEGETGTGKELVARKLHEWSRRSEGPLVYINCAAIPENLVESELFGHVKGAFTGADKKREGKFSLADGGTLFLDEIGELPLTIQSKLLRALQSQEIQPVGQDNVRHVDVRVVAATNRLLNDEVAKGLFRADLYHRLSVYPVQVPPLRQREGDITVLAGYFAEQVRRRLGLAQLVLDDQAIRKLNLYHWPGNVRELEHVISRAALLAQSGLDGFRSVRLRADHRAVIRIKASHLMGLALTDEVRQVSGNRTLSTHLPEQIIPLPGMQNASGRLSLKAETEQFQKQLILNTLQDQGMNWAATARYLGTDRANLVRLARRLGIKTEKKIRTQH</sequence>
<dbReference type="Proteomes" id="UP000565262">
    <property type="component" value="Unassembled WGS sequence"/>
</dbReference>
<dbReference type="GO" id="GO:0003677">
    <property type="term" value="F:DNA binding"/>
    <property type="evidence" value="ECO:0007669"/>
    <property type="project" value="UniProtKB-KW"/>
</dbReference>
<reference evidence="7 8" key="1">
    <citation type="submission" date="2020-08" db="EMBL/GenBank/DDBJ databases">
        <title>Oceanospirillum sp. nov. isolated from marine sediment.</title>
        <authorList>
            <person name="Ji X."/>
        </authorList>
    </citation>
    <scope>NUCLEOTIDE SEQUENCE [LARGE SCALE GENOMIC DNA]</scope>
    <source>
        <strain evidence="7 8">D5</strain>
    </source>
</reference>
<organism evidence="7 8">
    <name type="scientific">Oceanospirillum sediminis</name>
    <dbReference type="NCBI Taxonomy" id="2760088"/>
    <lineage>
        <taxon>Bacteria</taxon>
        <taxon>Pseudomonadati</taxon>
        <taxon>Pseudomonadota</taxon>
        <taxon>Gammaproteobacteria</taxon>
        <taxon>Oceanospirillales</taxon>
        <taxon>Oceanospirillaceae</taxon>
        <taxon>Oceanospirillum</taxon>
    </lineage>
</organism>
<proteinExistence type="predicted"/>
<dbReference type="CDD" id="cd00009">
    <property type="entry name" value="AAA"/>
    <property type="match status" value="1"/>
</dbReference>
<dbReference type="InterPro" id="IPR025662">
    <property type="entry name" value="Sigma_54_int_dom_ATP-bd_1"/>
</dbReference>
<evidence type="ECO:0000256" key="1">
    <source>
        <dbReference type="ARBA" id="ARBA00022741"/>
    </source>
</evidence>
<dbReference type="SUPFAM" id="SSF46689">
    <property type="entry name" value="Homeodomain-like"/>
    <property type="match status" value="1"/>
</dbReference>
<dbReference type="PROSITE" id="PS00675">
    <property type="entry name" value="SIGMA54_INTERACT_1"/>
    <property type="match status" value="1"/>
</dbReference>
<dbReference type="PROSITE" id="PS00676">
    <property type="entry name" value="SIGMA54_INTERACT_2"/>
    <property type="match status" value="1"/>
</dbReference>
<dbReference type="PROSITE" id="PS50045">
    <property type="entry name" value="SIGMA54_INTERACT_4"/>
    <property type="match status" value="1"/>
</dbReference>
<dbReference type="Gene3D" id="1.10.8.60">
    <property type="match status" value="1"/>
</dbReference>
<dbReference type="PANTHER" id="PTHR32071:SF35">
    <property type="entry name" value="ANAEROBIC NITRIC OXIDE REDUCTASE TRANSCRIPTION REGULATOR NORR"/>
    <property type="match status" value="1"/>
</dbReference>
<dbReference type="InterPro" id="IPR027417">
    <property type="entry name" value="P-loop_NTPase"/>
</dbReference>
<evidence type="ECO:0000313" key="8">
    <source>
        <dbReference type="Proteomes" id="UP000565262"/>
    </source>
</evidence>
<dbReference type="InterPro" id="IPR058031">
    <property type="entry name" value="AAA_lid_NorR"/>
</dbReference>
<accession>A0A839IN05</accession>
<evidence type="ECO:0000313" key="7">
    <source>
        <dbReference type="EMBL" id="MBB1486281.1"/>
    </source>
</evidence>
<dbReference type="AlphaFoldDB" id="A0A839IN05"/>
<dbReference type="RefSeq" id="WP_182808061.1">
    <property type="nucleotide sequence ID" value="NZ_JACJFM010000006.1"/>
</dbReference>
<evidence type="ECO:0000256" key="3">
    <source>
        <dbReference type="ARBA" id="ARBA00023015"/>
    </source>
</evidence>
<evidence type="ECO:0000256" key="5">
    <source>
        <dbReference type="ARBA" id="ARBA00023163"/>
    </source>
</evidence>
<dbReference type="InterPro" id="IPR003018">
    <property type="entry name" value="GAF"/>
</dbReference>
<keyword evidence="4" id="KW-0238">DNA-binding</keyword>
<dbReference type="Pfam" id="PF00158">
    <property type="entry name" value="Sigma54_activat"/>
    <property type="match status" value="1"/>
</dbReference>
<dbReference type="SUPFAM" id="SSF52540">
    <property type="entry name" value="P-loop containing nucleoside triphosphate hydrolases"/>
    <property type="match status" value="1"/>
</dbReference>